<dbReference type="Pfam" id="PF00078">
    <property type="entry name" value="RVT_1"/>
    <property type="match status" value="1"/>
</dbReference>
<dbReference type="EMBL" id="GDHC01008742">
    <property type="protein sequence ID" value="JAQ09887.1"/>
    <property type="molecule type" value="Transcribed_RNA"/>
</dbReference>
<protein>
    <recommendedName>
        <fullName evidence="1">Reverse transcriptase domain-containing protein</fullName>
    </recommendedName>
</protein>
<dbReference type="GO" id="GO:0071897">
    <property type="term" value="P:DNA biosynthetic process"/>
    <property type="evidence" value="ECO:0007669"/>
    <property type="project" value="UniProtKB-ARBA"/>
</dbReference>
<dbReference type="PROSITE" id="PS50878">
    <property type="entry name" value="RT_POL"/>
    <property type="match status" value="1"/>
</dbReference>
<dbReference type="SUPFAM" id="SSF56672">
    <property type="entry name" value="DNA/RNA polymerases"/>
    <property type="match status" value="1"/>
</dbReference>
<dbReference type="AlphaFoldDB" id="A0A146LT49"/>
<dbReference type="PANTHER" id="PTHR47027">
    <property type="entry name" value="REVERSE TRANSCRIPTASE DOMAIN-CONTAINING PROTEIN"/>
    <property type="match status" value="1"/>
</dbReference>
<evidence type="ECO:0000313" key="2">
    <source>
        <dbReference type="EMBL" id="JAQ09887.1"/>
    </source>
</evidence>
<dbReference type="InterPro" id="IPR043502">
    <property type="entry name" value="DNA/RNA_pol_sf"/>
</dbReference>
<feature type="domain" description="Reverse transcriptase" evidence="1">
    <location>
        <begin position="1"/>
        <end position="138"/>
    </location>
</feature>
<evidence type="ECO:0000259" key="1">
    <source>
        <dbReference type="PROSITE" id="PS50878"/>
    </source>
</evidence>
<organism evidence="2">
    <name type="scientific">Lygus hesperus</name>
    <name type="common">Western plant bug</name>
    <dbReference type="NCBI Taxonomy" id="30085"/>
    <lineage>
        <taxon>Eukaryota</taxon>
        <taxon>Metazoa</taxon>
        <taxon>Ecdysozoa</taxon>
        <taxon>Arthropoda</taxon>
        <taxon>Hexapoda</taxon>
        <taxon>Insecta</taxon>
        <taxon>Pterygota</taxon>
        <taxon>Neoptera</taxon>
        <taxon>Paraneoptera</taxon>
        <taxon>Hemiptera</taxon>
        <taxon>Heteroptera</taxon>
        <taxon>Panheteroptera</taxon>
        <taxon>Cimicomorpha</taxon>
        <taxon>Miridae</taxon>
        <taxon>Mirini</taxon>
        <taxon>Lygus</taxon>
    </lineage>
</organism>
<sequence length="155" mass="17120">MYNGYKCAVNHDGRLTEKIATNVGVRQGCLLSPILFLILLEKVLKNMNRRRRRGIQWGLTGRLEDLEYADDLCLLAHRLSDIQGLVRDLGNAGEREGLVINQSKSFEMRVNAPRPTPLMLCGVPIAQADQITYLGSVVSGDGGSDLDVQARINKA</sequence>
<name>A0A146LT49_LYGHE</name>
<proteinExistence type="predicted"/>
<accession>A0A146LT49</accession>
<dbReference type="InterPro" id="IPR000477">
    <property type="entry name" value="RT_dom"/>
</dbReference>
<reference evidence="2" key="1">
    <citation type="journal article" date="2016" name="Gigascience">
        <title>De novo construction of an expanded transcriptome assembly for the western tarnished plant bug, Lygus hesperus.</title>
        <authorList>
            <person name="Tassone E.E."/>
            <person name="Geib S.M."/>
            <person name="Hall B."/>
            <person name="Fabrick J.A."/>
            <person name="Brent C.S."/>
            <person name="Hull J.J."/>
        </authorList>
    </citation>
    <scope>NUCLEOTIDE SEQUENCE</scope>
</reference>
<dbReference type="PANTHER" id="PTHR47027:SF25">
    <property type="entry name" value="REVERSE TRANSCRIPTASE DOMAIN-CONTAINING PROTEIN"/>
    <property type="match status" value="1"/>
</dbReference>
<gene>
    <name evidence="2" type="ORF">g.50886</name>
</gene>